<evidence type="ECO:0000256" key="5">
    <source>
        <dbReference type="ARBA" id="ARBA00022750"/>
    </source>
</evidence>
<keyword evidence="2 9" id="KW-1003">Cell membrane</keyword>
<gene>
    <name evidence="9" type="primary">lspA</name>
    <name evidence="11" type="ORF">D7223_00340</name>
</gene>
<evidence type="ECO:0000256" key="1">
    <source>
        <dbReference type="ARBA" id="ARBA00006139"/>
    </source>
</evidence>
<feature type="active site" evidence="9">
    <location>
        <position position="144"/>
    </location>
</feature>
<keyword evidence="7 9" id="KW-1133">Transmembrane helix</keyword>
<name>A0A3A9ZQ38_9ACTN</name>
<evidence type="ECO:0000256" key="9">
    <source>
        <dbReference type="HAMAP-Rule" id="MF_00161"/>
    </source>
</evidence>
<keyword evidence="5 9" id="KW-0064">Aspartyl protease</keyword>
<evidence type="ECO:0000313" key="12">
    <source>
        <dbReference type="Proteomes" id="UP000281726"/>
    </source>
</evidence>
<accession>A0A3A9ZQ38</accession>
<dbReference type="Proteomes" id="UP000281726">
    <property type="component" value="Unassembled WGS sequence"/>
</dbReference>
<comment type="subcellular location">
    <subcellularLocation>
        <location evidence="9">Cell membrane</location>
        <topology evidence="9">Multi-pass membrane protein</topology>
    </subcellularLocation>
</comment>
<organism evidence="11 12">
    <name type="scientific">Micromonospora endolithica</name>
    <dbReference type="NCBI Taxonomy" id="230091"/>
    <lineage>
        <taxon>Bacteria</taxon>
        <taxon>Bacillati</taxon>
        <taxon>Actinomycetota</taxon>
        <taxon>Actinomycetes</taxon>
        <taxon>Micromonosporales</taxon>
        <taxon>Micromonosporaceae</taxon>
        <taxon>Micromonospora</taxon>
    </lineage>
</organism>
<comment type="function">
    <text evidence="9">This protein specifically catalyzes the removal of signal peptides from prolipoproteins.</text>
</comment>
<evidence type="ECO:0000256" key="8">
    <source>
        <dbReference type="ARBA" id="ARBA00023136"/>
    </source>
</evidence>
<comment type="similarity">
    <text evidence="1 9 10">Belongs to the peptidase A8 family.</text>
</comment>
<keyword evidence="3 9" id="KW-0645">Protease</keyword>
<dbReference type="HAMAP" id="MF_00161">
    <property type="entry name" value="LspA"/>
    <property type="match status" value="1"/>
</dbReference>
<dbReference type="PANTHER" id="PTHR33695:SF1">
    <property type="entry name" value="LIPOPROTEIN SIGNAL PEPTIDASE"/>
    <property type="match status" value="1"/>
</dbReference>
<keyword evidence="6 9" id="KW-0378">Hydrolase</keyword>
<dbReference type="EMBL" id="RBAK01000001">
    <property type="protein sequence ID" value="RKN50305.1"/>
    <property type="molecule type" value="Genomic_DNA"/>
</dbReference>
<evidence type="ECO:0000256" key="7">
    <source>
        <dbReference type="ARBA" id="ARBA00022989"/>
    </source>
</evidence>
<dbReference type="InterPro" id="IPR001872">
    <property type="entry name" value="Peptidase_A8"/>
</dbReference>
<comment type="catalytic activity">
    <reaction evidence="9">
        <text>Release of signal peptides from bacterial membrane prolipoproteins. Hydrolyzes -Xaa-Yaa-Zaa-|-(S,diacylglyceryl)Cys-, in which Xaa is hydrophobic (preferably Leu), and Yaa (Ala or Ser) and Zaa (Gly or Ala) have small, neutral side chains.</text>
        <dbReference type="EC" id="3.4.23.36"/>
    </reaction>
</comment>
<evidence type="ECO:0000256" key="2">
    <source>
        <dbReference type="ARBA" id="ARBA00022475"/>
    </source>
</evidence>
<dbReference type="PANTHER" id="PTHR33695">
    <property type="entry name" value="LIPOPROTEIN SIGNAL PEPTIDASE"/>
    <property type="match status" value="1"/>
</dbReference>
<keyword evidence="12" id="KW-1185">Reference proteome</keyword>
<evidence type="ECO:0000256" key="3">
    <source>
        <dbReference type="ARBA" id="ARBA00022670"/>
    </source>
</evidence>
<proteinExistence type="inferred from homology"/>
<keyword evidence="4 9" id="KW-0812">Transmembrane</keyword>
<sequence>MNAPHTPASVGATQRRRWWLAGAALLALAIDVASKSAAAAWLPGRPVELLGGLHLRLTRNPGAAFSIGTDFTPVFTIVAVAVIAGIVWYARNVTHRGWAAALGLIAGGAAGNLVDRLFRAPSVGHGHVVDFLYLDWWPTFNLADSFLICGVAVAVLLSMRNVPITAAPSTEGDAVHLADITGGRDGR</sequence>
<evidence type="ECO:0000256" key="4">
    <source>
        <dbReference type="ARBA" id="ARBA00022692"/>
    </source>
</evidence>
<evidence type="ECO:0000313" key="11">
    <source>
        <dbReference type="EMBL" id="RKN50305.1"/>
    </source>
</evidence>
<comment type="caution">
    <text evidence="11">The sequence shown here is derived from an EMBL/GenBank/DDBJ whole genome shotgun (WGS) entry which is preliminary data.</text>
</comment>
<feature type="transmembrane region" description="Helical" evidence="9">
    <location>
        <begin position="63"/>
        <end position="90"/>
    </location>
</feature>
<dbReference type="GO" id="GO:0004190">
    <property type="term" value="F:aspartic-type endopeptidase activity"/>
    <property type="evidence" value="ECO:0007669"/>
    <property type="project" value="UniProtKB-UniRule"/>
</dbReference>
<dbReference type="PRINTS" id="PR00781">
    <property type="entry name" value="LIPOSIGPTASE"/>
</dbReference>
<keyword evidence="8 9" id="KW-0472">Membrane</keyword>
<comment type="caution">
    <text evidence="9">Lacks conserved residue(s) required for the propagation of feature annotation.</text>
</comment>
<feature type="transmembrane region" description="Helical" evidence="9">
    <location>
        <begin position="134"/>
        <end position="157"/>
    </location>
</feature>
<comment type="pathway">
    <text evidence="9">Protein modification; lipoprotein biosynthesis (signal peptide cleavage).</text>
</comment>
<dbReference type="GO" id="GO:0005886">
    <property type="term" value="C:plasma membrane"/>
    <property type="evidence" value="ECO:0007669"/>
    <property type="project" value="UniProtKB-SubCell"/>
</dbReference>
<feature type="transmembrane region" description="Helical" evidence="9">
    <location>
        <begin position="97"/>
        <end position="114"/>
    </location>
</feature>
<evidence type="ECO:0000256" key="10">
    <source>
        <dbReference type="RuleBase" id="RU004181"/>
    </source>
</evidence>
<reference evidence="11 12" key="1">
    <citation type="journal article" date="2004" name="Syst. Appl. Microbiol.">
        <title>Cryptoendolithic actinomycetes from antarctic sandstone rock samples: Micromonospora endolithica sp. nov. and two isolates related to Micromonospora coerulea Jensen 1932.</title>
        <authorList>
            <person name="Hirsch P."/>
            <person name="Mevs U."/>
            <person name="Kroppenstedt R.M."/>
            <person name="Schumann P."/>
            <person name="Stackebrandt E."/>
        </authorList>
    </citation>
    <scope>NUCLEOTIDE SEQUENCE [LARGE SCALE GENOMIC DNA]</scope>
    <source>
        <strain evidence="11 12">JCM 12677</strain>
    </source>
</reference>
<dbReference type="OrthoDB" id="4308908at2"/>
<evidence type="ECO:0000256" key="6">
    <source>
        <dbReference type="ARBA" id="ARBA00022801"/>
    </source>
</evidence>
<feature type="active site" evidence="9">
    <location>
        <position position="130"/>
    </location>
</feature>
<dbReference type="Pfam" id="PF01252">
    <property type="entry name" value="Peptidase_A8"/>
    <property type="match status" value="1"/>
</dbReference>
<dbReference type="AlphaFoldDB" id="A0A3A9ZQ38"/>
<dbReference type="EC" id="3.4.23.36" evidence="9"/>
<dbReference type="GO" id="GO:0006508">
    <property type="term" value="P:proteolysis"/>
    <property type="evidence" value="ECO:0007669"/>
    <property type="project" value="UniProtKB-KW"/>
</dbReference>
<protein>
    <recommendedName>
        <fullName evidence="9">Lipoprotein signal peptidase</fullName>
        <ecNumber evidence="9">3.4.23.36</ecNumber>
    </recommendedName>
    <alternativeName>
        <fullName evidence="9">Prolipoprotein signal peptidase</fullName>
    </alternativeName>
    <alternativeName>
        <fullName evidence="9">Signal peptidase II</fullName>
        <shortName evidence="9">SPase II</shortName>
    </alternativeName>
</protein>
<dbReference type="UniPathway" id="UPA00665"/>